<dbReference type="EMBL" id="PVRR01000011">
    <property type="protein sequence ID" value="PRT36971.1"/>
    <property type="molecule type" value="Genomic_DNA"/>
</dbReference>
<feature type="compositionally biased region" description="Basic and acidic residues" evidence="1">
    <location>
        <begin position="105"/>
        <end position="116"/>
    </location>
</feature>
<accession>A0ABX5DQS1</accession>
<dbReference type="Proteomes" id="UP000239236">
    <property type="component" value="Unassembled WGS sequence"/>
</dbReference>
<dbReference type="Gene3D" id="3.90.1530.10">
    <property type="entry name" value="Conserved hypothetical protein from pyrococcus furiosus pfu- 392566-001, ParB domain"/>
    <property type="match status" value="1"/>
</dbReference>
<evidence type="ECO:0000256" key="1">
    <source>
        <dbReference type="SAM" id="MobiDB-lite"/>
    </source>
</evidence>
<keyword evidence="3" id="KW-1185">Reference proteome</keyword>
<proteinExistence type="predicted"/>
<name>A0ABX5DQS1_9BACI</name>
<reference evidence="2 3" key="1">
    <citation type="submission" date="2018-03" db="EMBL/GenBank/DDBJ databases">
        <title>Genotypic and phenotypic analysis of antagonistic Bacillus spp. isolated from rhizosphere soil of plants in Tibet.</title>
        <authorList>
            <person name="Borriss R."/>
            <person name="Lasch P."/>
            <person name="Wu L."/>
            <person name="Wu H."/>
            <person name="Gao X."/>
        </authorList>
    </citation>
    <scope>NUCLEOTIDE SEQUENCE [LARGE SCALE GENOMIC DNA]</scope>
    <source>
        <strain evidence="2 3">NMSW16</strain>
    </source>
</reference>
<gene>
    <name evidence="2" type="ORF">C6357_26795</name>
</gene>
<organism evidence="2 3">
    <name type="scientific">Bacillus wiedmannii</name>
    <dbReference type="NCBI Taxonomy" id="1890302"/>
    <lineage>
        <taxon>Bacteria</taxon>
        <taxon>Bacillati</taxon>
        <taxon>Bacillota</taxon>
        <taxon>Bacilli</taxon>
        <taxon>Bacillales</taxon>
        <taxon>Bacillaceae</taxon>
        <taxon>Bacillus</taxon>
        <taxon>Bacillus cereus group</taxon>
    </lineage>
</organism>
<evidence type="ECO:0000313" key="2">
    <source>
        <dbReference type="EMBL" id="PRT36971.1"/>
    </source>
</evidence>
<dbReference type="RefSeq" id="WP_106102588.1">
    <property type="nucleotide sequence ID" value="NZ_JAIQCN010000144.1"/>
</dbReference>
<comment type="caution">
    <text evidence="2">The sequence shown here is derived from an EMBL/GenBank/DDBJ whole genome shotgun (WGS) entry which is preliminary data.</text>
</comment>
<evidence type="ECO:0000313" key="3">
    <source>
        <dbReference type="Proteomes" id="UP000239236"/>
    </source>
</evidence>
<protein>
    <submittedName>
        <fullName evidence="2">Uncharacterized protein</fullName>
    </submittedName>
</protein>
<feature type="region of interest" description="Disordered" evidence="1">
    <location>
        <begin position="100"/>
        <end position="129"/>
    </location>
</feature>
<sequence>MIQLTVKGQPSHIRHLAHDPEYLFALEFHDLTKQTTYINKEKCSVKVTTLIHSEQWNQLLQMIAEGGDTLAEANEIILEGKMDHTPEEVYTFAPTHIMYRSHSQQKQEETESEVHEKKSKRVASNTKPTVSKRAEQLHVKYDGVCQKCGQRCDKRVVSIQKIQSKMGIVCPDCKNGTTFLIREVKDQLQQELLQQNLFSREQEILSYFQNFCSQFALVKQEETYRIYWSWETKQIYRKVYVSNEGTIYKVKLNAGGICIPSKFTTHITIKENTFRVFHPTTEMRMDRIRALSDAQKASIGEEEIEKQIQYYKDKKEFSEKIIVKQAENSKRYQVLSGFTAYQAAKKLKPKHIYVTVVVDDTCKEVLQSI</sequence>